<evidence type="ECO:0000313" key="8">
    <source>
        <dbReference type="Proteomes" id="UP001549110"/>
    </source>
</evidence>
<comment type="subcellular location">
    <subcellularLocation>
        <location evidence="1">Membrane</location>
        <topology evidence="1">Multi-pass membrane protein</topology>
    </subcellularLocation>
</comment>
<dbReference type="InterPro" id="IPR011701">
    <property type="entry name" value="MFS"/>
</dbReference>
<gene>
    <name evidence="7" type="ORF">ABID41_002111</name>
</gene>
<proteinExistence type="predicted"/>
<name>A0ABV2EKA2_9CAUL</name>
<feature type="transmembrane region" description="Helical" evidence="6">
    <location>
        <begin position="53"/>
        <end position="72"/>
    </location>
</feature>
<feature type="transmembrane region" description="Helical" evidence="6">
    <location>
        <begin position="335"/>
        <end position="352"/>
    </location>
</feature>
<reference evidence="7 8" key="1">
    <citation type="submission" date="2024-06" db="EMBL/GenBank/DDBJ databases">
        <title>Genomic Encyclopedia of Type Strains, Phase IV (KMG-IV): sequencing the most valuable type-strain genomes for metagenomic binning, comparative biology and taxonomic classification.</title>
        <authorList>
            <person name="Goeker M."/>
        </authorList>
    </citation>
    <scope>NUCLEOTIDE SEQUENCE [LARGE SCALE GENOMIC DNA]</scope>
    <source>
        <strain evidence="7 8">DSM 17809</strain>
    </source>
</reference>
<dbReference type="Pfam" id="PF07690">
    <property type="entry name" value="MFS_1"/>
    <property type="match status" value="1"/>
</dbReference>
<dbReference type="PANTHER" id="PTHR42718:SF9">
    <property type="entry name" value="MAJOR FACILITATOR SUPERFAMILY MULTIDRUG TRANSPORTER MFSC"/>
    <property type="match status" value="1"/>
</dbReference>
<keyword evidence="2" id="KW-0813">Transport</keyword>
<dbReference type="SUPFAM" id="SSF103473">
    <property type="entry name" value="MFS general substrate transporter"/>
    <property type="match status" value="1"/>
</dbReference>
<evidence type="ECO:0000256" key="5">
    <source>
        <dbReference type="ARBA" id="ARBA00023136"/>
    </source>
</evidence>
<dbReference type="Gene3D" id="1.20.1250.20">
    <property type="entry name" value="MFS general substrate transporter like domains"/>
    <property type="match status" value="1"/>
</dbReference>
<feature type="transmembrane region" description="Helical" evidence="6">
    <location>
        <begin position="276"/>
        <end position="298"/>
    </location>
</feature>
<feature type="transmembrane region" description="Helical" evidence="6">
    <location>
        <begin position="398"/>
        <end position="421"/>
    </location>
</feature>
<evidence type="ECO:0000256" key="4">
    <source>
        <dbReference type="ARBA" id="ARBA00022989"/>
    </source>
</evidence>
<feature type="transmembrane region" description="Helical" evidence="6">
    <location>
        <begin position="79"/>
        <end position="100"/>
    </location>
</feature>
<dbReference type="RefSeq" id="WP_354297567.1">
    <property type="nucleotide sequence ID" value="NZ_JBEPLU010000001.1"/>
</dbReference>
<dbReference type="EMBL" id="JBEPLU010000001">
    <property type="protein sequence ID" value="MET3527016.1"/>
    <property type="molecule type" value="Genomic_DNA"/>
</dbReference>
<dbReference type="InterPro" id="IPR036259">
    <property type="entry name" value="MFS_trans_sf"/>
</dbReference>
<evidence type="ECO:0000256" key="2">
    <source>
        <dbReference type="ARBA" id="ARBA00022448"/>
    </source>
</evidence>
<organism evidence="7 8">
    <name type="scientific">Phenylobacterium koreense</name>
    <dbReference type="NCBI Taxonomy" id="266125"/>
    <lineage>
        <taxon>Bacteria</taxon>
        <taxon>Pseudomonadati</taxon>
        <taxon>Pseudomonadota</taxon>
        <taxon>Alphaproteobacteria</taxon>
        <taxon>Caulobacterales</taxon>
        <taxon>Caulobacteraceae</taxon>
        <taxon>Phenylobacterium</taxon>
    </lineage>
</organism>
<comment type="caution">
    <text evidence="7">The sequence shown here is derived from an EMBL/GenBank/DDBJ whole genome shotgun (WGS) entry which is preliminary data.</text>
</comment>
<feature type="transmembrane region" description="Helical" evidence="6">
    <location>
        <begin position="364"/>
        <end position="386"/>
    </location>
</feature>
<evidence type="ECO:0000256" key="3">
    <source>
        <dbReference type="ARBA" id="ARBA00022692"/>
    </source>
</evidence>
<protein>
    <submittedName>
        <fullName evidence="7">MFS family permease</fullName>
    </submittedName>
</protein>
<feature type="transmembrane region" description="Helical" evidence="6">
    <location>
        <begin position="172"/>
        <end position="192"/>
    </location>
</feature>
<keyword evidence="4 6" id="KW-1133">Transmembrane helix</keyword>
<keyword evidence="5 6" id="KW-0472">Membrane</keyword>
<feature type="transmembrane region" description="Helical" evidence="6">
    <location>
        <begin position="236"/>
        <end position="256"/>
    </location>
</feature>
<sequence length="532" mass="57209">MGGPQPQSPSVGRSLAFAGVSLLLGLTQGLGFNLINNNLPWIQGSLGAYSNEAAWLSTAYTATNATIGLLAIKFRFQFGLRLFGDLGLGLFILVGLAHLFTNDLRSAIAVRAASGVASTALSTLAMLYMINAVAPERRTMGIALGVGWSQLAAPLSRLISSDLLQLSQWHGLYLFEIGLALLCLAAVNLVRVPPVPRVKMFQAWDALTFILFAPGIALLCAVLSQGRFVWWFNAPWIGWSLALAIVLLAAAIVWELHRSRPMLHVRWLSSADMVRLVVIILLFRIVLSEQGVGAFGFLQAMGVNNDQMRGLSWVMFWATLAGVIGVAVTINPDRVSTPALIALLLIAGAAFYDSHVTSLTRPEQMYLSQGLIAFASALFLPAAMLAGFSRAMRQGQEFIISFAVIFGAGQSLGALAGSAFLGTLMMVRQTAHAKAIAEHLVMSNPQVAARVSQYAGTYHAVLTDPALRQAEGLALLNQVVTRESTVLAYADVFRVIAALSLLVFFYLLALRIREDMRLRRAAALQPAEAASS</sequence>
<keyword evidence="8" id="KW-1185">Reference proteome</keyword>
<feature type="transmembrane region" description="Helical" evidence="6">
    <location>
        <begin position="492"/>
        <end position="510"/>
    </location>
</feature>
<feature type="transmembrane region" description="Helical" evidence="6">
    <location>
        <begin position="204"/>
        <end position="224"/>
    </location>
</feature>
<dbReference type="Proteomes" id="UP001549110">
    <property type="component" value="Unassembled WGS sequence"/>
</dbReference>
<feature type="transmembrane region" description="Helical" evidence="6">
    <location>
        <begin position="112"/>
        <end position="130"/>
    </location>
</feature>
<evidence type="ECO:0000256" key="1">
    <source>
        <dbReference type="ARBA" id="ARBA00004141"/>
    </source>
</evidence>
<keyword evidence="3 6" id="KW-0812">Transmembrane</keyword>
<feature type="transmembrane region" description="Helical" evidence="6">
    <location>
        <begin position="310"/>
        <end position="328"/>
    </location>
</feature>
<accession>A0ABV2EKA2</accession>
<evidence type="ECO:0000313" key="7">
    <source>
        <dbReference type="EMBL" id="MET3527016.1"/>
    </source>
</evidence>
<dbReference type="PANTHER" id="PTHR42718">
    <property type="entry name" value="MAJOR FACILITATOR SUPERFAMILY MULTIDRUG TRANSPORTER MFSC"/>
    <property type="match status" value="1"/>
</dbReference>
<evidence type="ECO:0000256" key="6">
    <source>
        <dbReference type="SAM" id="Phobius"/>
    </source>
</evidence>